<dbReference type="InterPro" id="IPR008271">
    <property type="entry name" value="Ser/Thr_kinase_AS"/>
</dbReference>
<dbReference type="PROSITE" id="PS00107">
    <property type="entry name" value="PROTEIN_KINASE_ATP"/>
    <property type="match status" value="1"/>
</dbReference>
<dbReference type="InterPro" id="IPR000719">
    <property type="entry name" value="Prot_kinase_dom"/>
</dbReference>
<sequence length="310" mass="36419">MSNYKTNKKIGEGTYGKVFRSEHIKTKRLCAIKKIPSNKEEGWTFTTIREIKVLKKLSHRNIIQLLDIEIDDFELSLIMEFLPFDLAALVFNDYRFSDNQIKSITYQILDATNYLHNLGLIHRDIKTNNILLDKEGNAKLADFGLTKKSSAMMTNRVCTLWYRAPELLLGSHEYCNKVDMWSIGCCILEMKLGKVAFKGINEIDQVVKVFSLLGPPKEKYKWSYMFNLERFESKLRWDELLFKAFGKNFDSNFLNYIGEFLELSPIKRISAREAMHADIVYIYREKRYAIDHMEAHDFNARENARKYSRN</sequence>
<gene>
    <name evidence="12" type="ORF">EDEG_03264</name>
</gene>
<keyword evidence="7 9" id="KW-0067">ATP-binding</keyword>
<keyword evidence="13" id="KW-1185">Reference proteome</keyword>
<dbReference type="Gene3D" id="3.30.200.20">
    <property type="entry name" value="Phosphorylase Kinase, domain 1"/>
    <property type="match status" value="1"/>
</dbReference>
<dbReference type="AlphaFoldDB" id="J9DI46"/>
<feature type="binding site" evidence="9">
    <location>
        <position position="34"/>
    </location>
    <ligand>
        <name>ATP</name>
        <dbReference type="ChEBI" id="CHEBI:30616"/>
    </ligand>
</feature>
<evidence type="ECO:0000256" key="1">
    <source>
        <dbReference type="ARBA" id="ARBA00004123"/>
    </source>
</evidence>
<dbReference type="InParanoid" id="J9DI46"/>
<dbReference type="InterPro" id="IPR017441">
    <property type="entry name" value="Protein_kinase_ATP_BS"/>
</dbReference>
<dbReference type="OMA" id="KNFPPLM"/>
<proteinExistence type="inferred from homology"/>
<evidence type="ECO:0000256" key="6">
    <source>
        <dbReference type="ARBA" id="ARBA00022777"/>
    </source>
</evidence>
<dbReference type="PROSITE" id="PS50011">
    <property type="entry name" value="PROTEIN_KINASE_DOM"/>
    <property type="match status" value="1"/>
</dbReference>
<evidence type="ECO:0000256" key="10">
    <source>
        <dbReference type="RuleBase" id="RU000304"/>
    </source>
</evidence>
<comment type="caution">
    <text evidence="12">The sequence shown here is derived from an EMBL/GenBank/DDBJ whole genome shotgun (WGS) entry which is preliminary data.</text>
</comment>
<evidence type="ECO:0000256" key="4">
    <source>
        <dbReference type="ARBA" id="ARBA00022679"/>
    </source>
</evidence>
<evidence type="ECO:0000256" key="5">
    <source>
        <dbReference type="ARBA" id="ARBA00022741"/>
    </source>
</evidence>
<dbReference type="Pfam" id="PF00069">
    <property type="entry name" value="Pkinase"/>
    <property type="match status" value="1"/>
</dbReference>
<keyword evidence="8" id="KW-0539">Nucleus</keyword>
<dbReference type="VEuPathDB" id="MicrosporidiaDB:EDEG_03264"/>
<dbReference type="SMART" id="SM00220">
    <property type="entry name" value="S_TKc"/>
    <property type="match status" value="1"/>
</dbReference>
<dbReference type="FunFam" id="1.10.510.10:FF:000624">
    <property type="entry name" value="Mitogen-activated protein kinase"/>
    <property type="match status" value="1"/>
</dbReference>
<reference evidence="12 13" key="1">
    <citation type="submission" date="2011-08" db="EMBL/GenBank/DDBJ databases">
        <authorList>
            <person name="Liu Z.J."/>
            <person name="Shi F.L."/>
            <person name="Lu J.Q."/>
            <person name="Li M."/>
            <person name="Wang Z.L."/>
        </authorList>
    </citation>
    <scope>NUCLEOTIDE SEQUENCE [LARGE SCALE GENOMIC DNA]</scope>
    <source>
        <strain evidence="12 13">USNM 41457</strain>
    </source>
</reference>
<dbReference type="EMBL" id="AFBI03000079">
    <property type="protein sequence ID" value="EJW02300.1"/>
    <property type="molecule type" value="Genomic_DNA"/>
</dbReference>
<keyword evidence="5 9" id="KW-0547">Nucleotide-binding</keyword>
<evidence type="ECO:0000256" key="8">
    <source>
        <dbReference type="ARBA" id="ARBA00023242"/>
    </source>
</evidence>
<evidence type="ECO:0000259" key="11">
    <source>
        <dbReference type="PROSITE" id="PS50011"/>
    </source>
</evidence>
<comment type="similarity">
    <text evidence="2">Belongs to the protein kinase superfamily. CMGC Ser/Thr protein kinase family. CDC2/CDKX subfamily.</text>
</comment>
<dbReference type="GO" id="GO:0004674">
    <property type="term" value="F:protein serine/threonine kinase activity"/>
    <property type="evidence" value="ECO:0007669"/>
    <property type="project" value="UniProtKB-KW"/>
</dbReference>
<keyword evidence="6 12" id="KW-0418">Kinase</keyword>
<keyword evidence="3 10" id="KW-0723">Serine/threonine-protein kinase</keyword>
<protein>
    <submittedName>
        <fullName evidence="12">CMGC/CDK protein kinase</fullName>
    </submittedName>
</protein>
<dbReference type="InterPro" id="IPR011009">
    <property type="entry name" value="Kinase-like_dom_sf"/>
</dbReference>
<dbReference type="GO" id="GO:0005634">
    <property type="term" value="C:nucleus"/>
    <property type="evidence" value="ECO:0007669"/>
    <property type="project" value="UniProtKB-SubCell"/>
</dbReference>
<evidence type="ECO:0000256" key="3">
    <source>
        <dbReference type="ARBA" id="ARBA00022527"/>
    </source>
</evidence>
<dbReference type="GO" id="GO:0005524">
    <property type="term" value="F:ATP binding"/>
    <property type="evidence" value="ECO:0007669"/>
    <property type="project" value="UniProtKB-UniRule"/>
</dbReference>
<name>J9DI46_EDHAE</name>
<dbReference type="OrthoDB" id="204883at2759"/>
<dbReference type="InterPro" id="IPR050108">
    <property type="entry name" value="CDK"/>
</dbReference>
<feature type="domain" description="Protein kinase" evidence="11">
    <location>
        <begin position="4"/>
        <end position="282"/>
    </location>
</feature>
<evidence type="ECO:0000256" key="2">
    <source>
        <dbReference type="ARBA" id="ARBA00006485"/>
    </source>
</evidence>
<evidence type="ECO:0000256" key="7">
    <source>
        <dbReference type="ARBA" id="ARBA00022840"/>
    </source>
</evidence>
<dbReference type="Proteomes" id="UP000003163">
    <property type="component" value="Unassembled WGS sequence"/>
</dbReference>
<comment type="subcellular location">
    <subcellularLocation>
        <location evidence="1">Nucleus</location>
    </subcellularLocation>
</comment>
<dbReference type="STRING" id="1003232.J9DI46"/>
<evidence type="ECO:0000313" key="12">
    <source>
        <dbReference type="EMBL" id="EJW02300.1"/>
    </source>
</evidence>
<dbReference type="PANTHER" id="PTHR24056">
    <property type="entry name" value="CELL DIVISION PROTEIN KINASE"/>
    <property type="match status" value="1"/>
</dbReference>
<dbReference type="Gene3D" id="1.10.510.10">
    <property type="entry name" value="Transferase(Phosphotransferase) domain 1"/>
    <property type="match status" value="1"/>
</dbReference>
<reference evidence="13" key="2">
    <citation type="submission" date="2015-07" db="EMBL/GenBank/DDBJ databases">
        <title>Contrasting host-pathogen interactions and genome evolution in two generalist and specialist microsporidian pathogens of mosquitoes.</title>
        <authorList>
            <consortium name="The Broad Institute Genomics Platform"/>
            <consortium name="The Broad Institute Genome Sequencing Center for Infectious Disease"/>
            <person name="Cuomo C.A."/>
            <person name="Sanscrainte N.D."/>
            <person name="Goldberg J.M."/>
            <person name="Heiman D."/>
            <person name="Young S."/>
            <person name="Zeng Q."/>
            <person name="Becnel J.J."/>
            <person name="Birren B.W."/>
        </authorList>
    </citation>
    <scope>NUCLEOTIDE SEQUENCE [LARGE SCALE GENOMIC DNA]</scope>
    <source>
        <strain evidence="13">USNM 41457</strain>
    </source>
</reference>
<evidence type="ECO:0000313" key="13">
    <source>
        <dbReference type="Proteomes" id="UP000003163"/>
    </source>
</evidence>
<organism evidence="12 13">
    <name type="scientific">Edhazardia aedis (strain USNM 41457)</name>
    <name type="common">Microsporidian parasite</name>
    <dbReference type="NCBI Taxonomy" id="1003232"/>
    <lineage>
        <taxon>Eukaryota</taxon>
        <taxon>Fungi</taxon>
        <taxon>Fungi incertae sedis</taxon>
        <taxon>Microsporidia</taxon>
        <taxon>Edhazardia</taxon>
    </lineage>
</organism>
<dbReference type="SUPFAM" id="SSF56112">
    <property type="entry name" value="Protein kinase-like (PK-like)"/>
    <property type="match status" value="1"/>
</dbReference>
<dbReference type="PROSITE" id="PS00108">
    <property type="entry name" value="PROTEIN_KINASE_ST"/>
    <property type="match status" value="1"/>
</dbReference>
<evidence type="ECO:0000256" key="9">
    <source>
        <dbReference type="PROSITE-ProRule" id="PRU10141"/>
    </source>
</evidence>
<accession>J9DI46</accession>
<dbReference type="HOGENOM" id="CLU_000288_181_1_1"/>
<keyword evidence="4" id="KW-0808">Transferase</keyword>